<dbReference type="InterPro" id="IPR036638">
    <property type="entry name" value="HLH_DNA-bd_sf"/>
</dbReference>
<protein>
    <submittedName>
        <fullName evidence="1">Spo0E like sporulation regulatory protein</fullName>
    </submittedName>
</protein>
<dbReference type="Pfam" id="PF09388">
    <property type="entry name" value="SpoOE-like"/>
    <property type="match status" value="1"/>
</dbReference>
<dbReference type="GO" id="GO:0046983">
    <property type="term" value="F:protein dimerization activity"/>
    <property type="evidence" value="ECO:0007669"/>
    <property type="project" value="InterPro"/>
</dbReference>
<dbReference type="EMBL" id="LITT01000062">
    <property type="protein sequence ID" value="OAA83285.1"/>
    <property type="molecule type" value="Genomic_DNA"/>
</dbReference>
<evidence type="ECO:0000313" key="1">
    <source>
        <dbReference type="EMBL" id="OAA83285.1"/>
    </source>
</evidence>
<dbReference type="InterPro" id="IPR018540">
    <property type="entry name" value="Spo0E-like"/>
</dbReference>
<gene>
    <name evidence="1" type="ORF">WY13_03613</name>
</gene>
<reference evidence="1 2" key="1">
    <citation type="journal article" date="2015" name="Biotechnol. Bioeng.">
        <title>Genome sequence and phenotypic characterization of Caulobacter segnis.</title>
        <authorList>
            <person name="Patel S."/>
            <person name="Fletcher B."/>
            <person name="Scott D.C."/>
            <person name="Ely B."/>
        </authorList>
    </citation>
    <scope>NUCLEOTIDE SEQUENCE [LARGE SCALE GENOMIC DNA]</scope>
    <source>
        <strain evidence="1 2">ERI-2</strain>
    </source>
</reference>
<accession>A0A170NC73</accession>
<dbReference type="GO" id="GO:0043937">
    <property type="term" value="P:regulation of sporulation"/>
    <property type="evidence" value="ECO:0007669"/>
    <property type="project" value="InterPro"/>
</dbReference>
<sequence length="57" mass="6795">MNTLLEKVRNRLYNMLDSGEFTDEEILSVSQELDKLILSYYKLNLLNFSENHKKNKT</sequence>
<name>A0A170NC73_9CLOT</name>
<dbReference type="OrthoDB" id="1935784at2"/>
<dbReference type="RefSeq" id="WP_082848558.1">
    <property type="nucleotide sequence ID" value="NZ_LITT01000062.1"/>
</dbReference>
<dbReference type="AlphaFoldDB" id="A0A170NC73"/>
<dbReference type="SUPFAM" id="SSF140500">
    <property type="entry name" value="BAS1536-like"/>
    <property type="match status" value="1"/>
</dbReference>
<dbReference type="InterPro" id="IPR037208">
    <property type="entry name" value="Spo0E-like_sf"/>
</dbReference>
<comment type="caution">
    <text evidence="1">The sequence shown here is derived from an EMBL/GenBank/DDBJ whole genome shotgun (WGS) entry which is preliminary data.</text>
</comment>
<dbReference type="Gene3D" id="4.10.280.10">
    <property type="entry name" value="Helix-loop-helix DNA-binding domain"/>
    <property type="match status" value="1"/>
</dbReference>
<dbReference type="Proteomes" id="UP000077407">
    <property type="component" value="Unassembled WGS sequence"/>
</dbReference>
<dbReference type="PATRIC" id="fig|1538.10.peg.3691"/>
<evidence type="ECO:0000313" key="2">
    <source>
        <dbReference type="Proteomes" id="UP000077407"/>
    </source>
</evidence>
<organism evidence="1 2">
    <name type="scientific">Clostridium ljungdahlii</name>
    <dbReference type="NCBI Taxonomy" id="1538"/>
    <lineage>
        <taxon>Bacteria</taxon>
        <taxon>Bacillati</taxon>
        <taxon>Bacillota</taxon>
        <taxon>Clostridia</taxon>
        <taxon>Eubacteriales</taxon>
        <taxon>Clostridiaceae</taxon>
        <taxon>Clostridium</taxon>
    </lineage>
</organism>
<proteinExistence type="predicted"/>